<accession>A0A2N8LA47</accession>
<proteinExistence type="predicted"/>
<dbReference type="EMBL" id="LOCM01000033">
    <property type="protein sequence ID" value="PND47035.1"/>
    <property type="molecule type" value="Genomic_DNA"/>
</dbReference>
<name>A0A2N8LA47_9STRE</name>
<organism evidence="2 3">
    <name type="scientific">Streptococcus penaeicida</name>
    <dbReference type="NCBI Taxonomy" id="1765960"/>
    <lineage>
        <taxon>Bacteria</taxon>
        <taxon>Bacillati</taxon>
        <taxon>Bacillota</taxon>
        <taxon>Bacilli</taxon>
        <taxon>Lactobacillales</taxon>
        <taxon>Streptococcaceae</taxon>
        <taxon>Streptococcus</taxon>
    </lineage>
</organism>
<comment type="caution">
    <text evidence="2">The sequence shown here is derived from an EMBL/GenBank/DDBJ whole genome shotgun (WGS) entry which is preliminary data.</text>
</comment>
<dbReference type="AlphaFoldDB" id="A0A2N8LA47"/>
<dbReference type="RefSeq" id="WP_102778154.1">
    <property type="nucleotide sequence ID" value="NZ_CBCSGP010000009.1"/>
</dbReference>
<keyword evidence="1" id="KW-1133">Transmembrane helix</keyword>
<gene>
    <name evidence="2" type="ORF">AT575_09645</name>
</gene>
<dbReference type="OrthoDB" id="2328439at2"/>
<dbReference type="Proteomes" id="UP000235963">
    <property type="component" value="Unassembled WGS sequence"/>
</dbReference>
<evidence type="ECO:0000256" key="1">
    <source>
        <dbReference type="SAM" id="Phobius"/>
    </source>
</evidence>
<protein>
    <submittedName>
        <fullName evidence="2">Uncharacterized protein</fullName>
    </submittedName>
</protein>
<evidence type="ECO:0000313" key="3">
    <source>
        <dbReference type="Proteomes" id="UP000235963"/>
    </source>
</evidence>
<evidence type="ECO:0000313" key="2">
    <source>
        <dbReference type="EMBL" id="PND47035.1"/>
    </source>
</evidence>
<keyword evidence="1" id="KW-0812">Transmembrane</keyword>
<keyword evidence="3" id="KW-1185">Reference proteome</keyword>
<reference evidence="2 3" key="1">
    <citation type="submission" date="2015-12" db="EMBL/GenBank/DDBJ databases">
        <title>Streptococcus penaeicida sp. nov.</title>
        <authorList>
            <person name="Gomez-Gil B."/>
            <person name="Morales-Covarrubias M."/>
        </authorList>
    </citation>
    <scope>NUCLEOTIDE SEQUENCE [LARGE SCALE GENOMIC DNA]</scope>
    <source>
        <strain evidence="2 3">CAIM 1838</strain>
    </source>
</reference>
<sequence>MEQIKTIGLYILSLVGIGIIYYIKDLPTLTRELKLEEKRNNNQSNLQREAYFREISGVGIHKLFNDWMSMLADVENFNKKLKPATIIEMQSKTMMYGSEETVKILSEMMKFIYESNMGNEAQGSNNSKNSKSEEFDLESAIGFYFVAKLVTSLKKDFTGYSVDPMMLIRTRVKHIDTGKNKEYLEKARIQVQEKLSK</sequence>
<keyword evidence="1" id="KW-0472">Membrane</keyword>
<feature type="transmembrane region" description="Helical" evidence="1">
    <location>
        <begin position="7"/>
        <end position="23"/>
    </location>
</feature>